<keyword evidence="1" id="KW-1133">Transmembrane helix</keyword>
<name>M9RL40_9RHOB</name>
<gene>
    <name evidence="2" type="ORF">OA238_c28650</name>
</gene>
<sequence length="90" mass="9307">MFDFYDFFGPHGMEGSRRVRVIGAIVGAAIGWLVALIGEASTLATVGYAIVGAVAGGAFCAIFAILTLVAAVILLVVVGIVVWEYFKVAG</sequence>
<evidence type="ECO:0000256" key="1">
    <source>
        <dbReference type="SAM" id="Phobius"/>
    </source>
</evidence>
<proteinExistence type="predicted"/>
<dbReference type="KEGG" id="oar:OA238_c28650"/>
<dbReference type="RefSeq" id="WP_015495935.1">
    <property type="nucleotide sequence ID" value="NC_020908.1"/>
</dbReference>
<accession>M9RL40</accession>
<evidence type="ECO:0000313" key="2">
    <source>
        <dbReference type="EMBL" id="AGI72887.1"/>
    </source>
</evidence>
<keyword evidence="1" id="KW-0472">Membrane</keyword>
<feature type="transmembrane region" description="Helical" evidence="1">
    <location>
        <begin position="50"/>
        <end position="83"/>
    </location>
</feature>
<organism evidence="2 3">
    <name type="scientific">Octadecabacter arcticus 238</name>
    <dbReference type="NCBI Taxonomy" id="391616"/>
    <lineage>
        <taxon>Bacteria</taxon>
        <taxon>Pseudomonadati</taxon>
        <taxon>Pseudomonadota</taxon>
        <taxon>Alphaproteobacteria</taxon>
        <taxon>Rhodobacterales</taxon>
        <taxon>Roseobacteraceae</taxon>
        <taxon>Octadecabacter</taxon>
    </lineage>
</organism>
<feature type="transmembrane region" description="Helical" evidence="1">
    <location>
        <begin position="21"/>
        <end position="38"/>
    </location>
</feature>
<evidence type="ECO:0000313" key="3">
    <source>
        <dbReference type="Proteomes" id="UP000004688"/>
    </source>
</evidence>
<protein>
    <recommendedName>
        <fullName evidence="4">Major facilitator superfamily (MFS) profile domain-containing protein</fullName>
    </recommendedName>
</protein>
<dbReference type="STRING" id="391616.OA238_c28650"/>
<dbReference type="Proteomes" id="UP000004688">
    <property type="component" value="Chromosome"/>
</dbReference>
<keyword evidence="1" id="KW-0812">Transmembrane</keyword>
<dbReference type="AlphaFoldDB" id="M9RL40"/>
<evidence type="ECO:0008006" key="4">
    <source>
        <dbReference type="Google" id="ProtNLM"/>
    </source>
</evidence>
<reference evidence="2 3" key="1">
    <citation type="journal article" date="2013" name="PLoS ONE">
        <title>Poles Apart: Arctic and Antarctic Octadecabacter strains Share High Genome Plasticity and a New Type of Xanthorhodopsin.</title>
        <authorList>
            <person name="Vollmers J."/>
            <person name="Voget S."/>
            <person name="Dietrich S."/>
            <person name="Gollnow K."/>
            <person name="Smits M."/>
            <person name="Meyer K."/>
            <person name="Brinkhoff T."/>
            <person name="Simon M."/>
            <person name="Daniel R."/>
        </authorList>
    </citation>
    <scope>NUCLEOTIDE SEQUENCE [LARGE SCALE GENOMIC DNA]</scope>
    <source>
        <strain evidence="2 3">238</strain>
    </source>
</reference>
<dbReference type="EMBL" id="CP003742">
    <property type="protein sequence ID" value="AGI72887.1"/>
    <property type="molecule type" value="Genomic_DNA"/>
</dbReference>
<keyword evidence="3" id="KW-1185">Reference proteome</keyword>
<dbReference type="HOGENOM" id="CLU_2437936_0_0_5"/>